<dbReference type="Pfam" id="PF12705">
    <property type="entry name" value="PDDEXK_1"/>
    <property type="match status" value="1"/>
</dbReference>
<dbReference type="GeneID" id="72430014"/>
<organism evidence="7 8">
    <name type="scientific">Synechococcus elongatus (strain ATCC 33912 / PCC 7942 / FACHB-805)</name>
    <name type="common">Anacystis nidulans R2</name>
    <dbReference type="NCBI Taxonomy" id="1140"/>
    <lineage>
        <taxon>Bacteria</taxon>
        <taxon>Bacillati</taxon>
        <taxon>Cyanobacteriota</taxon>
        <taxon>Cyanophyceae</taxon>
        <taxon>Synechococcales</taxon>
        <taxon>Synechococcaceae</taxon>
        <taxon>Synechococcus</taxon>
    </lineage>
</organism>
<dbReference type="SUPFAM" id="SSF52980">
    <property type="entry name" value="Restriction endonuclease-like"/>
    <property type="match status" value="1"/>
</dbReference>
<sequence>MISRDIVSARPSPIPAELRVIVPNRRAAAVLQVPAISLEDLAQRQLRSHNLHPVSAFEAWRSLHLLPKPELLQAWPTDKLLSEIRTVLQVPLEEWQQRADSLSDRLQALVDLTAAYQTALRAQGRYDPAERFRLAAALGQPEPLLLWGYWDSQPEQLACINQLAGEGSILVLPYTELLQQQHQLEQLAAWGWQIKLEERSPEPWLQQWIAPNPPKIAEPIAHSYRDREQEVRSVLGHVKQLLQQNVAQSDIALLAADDRAYGPLVQQIGWEYGLPTRMLYEIAISETRLGRWLEDLLTAIAADFDYPSGIRVFSPSFCAALPDGRQRQLRRDRPQNLAAWQTSLATEFSPWPLAATRTEWVGQLRQWLQQLGLRQGLRRWPQDLVALNRLQQQLKNLAEPASETLTRQQWCQEFEQLIRISRTPVQPGRGGVQLDRPEQIVGAQIGHVFYLGLNEGVWPAPLASSSLIDYSDRRQLQRLGLPLPTAASLVQQAKVQWIGALAATQTAQFSWVRQHDNREQLPSAYLEQMGLRSQITPAADSPHSPEEYRRRLLAQSTLVDDGDPIAHSAQQRSQQVQARLQGEAVWNGQLADSISIPTRPLSVTGIIQLGQCPYRWAASKLLNLQTDSERSDDPDAAMTGTLLHKALELLTPQLKTETLPDREILLAIVETAAAHLAKQRPREGDLRQHPRWTAFQLSYVNLLERLLRSPNFRSPDSEIIAVEQSFEGQWQGLPVRGTIDRIDRTSAGLELIDYKLGSTTQKVWDTDQKLKLDLQLALYQEVGAAAIAPDQPVAQVRYLHMRKAEASQPKPAEATELEQLAARLKQAFEGGHFPIRPHDSYCRYCDFAGLCRHSELKQEVDHEAD</sequence>
<dbReference type="RefSeq" id="WP_011377888.1">
    <property type="nucleotide sequence ID" value="NC_007604.1"/>
</dbReference>
<dbReference type="GO" id="GO:0004527">
    <property type="term" value="F:exonuclease activity"/>
    <property type="evidence" value="ECO:0007669"/>
    <property type="project" value="UniProtKB-KW"/>
</dbReference>
<keyword evidence="1" id="KW-0540">Nuclease</keyword>
<evidence type="ECO:0000313" key="8">
    <source>
        <dbReference type="Proteomes" id="UP000889800"/>
    </source>
</evidence>
<dbReference type="BioCyc" id="SYNEL:SYNPCC7942_1156-MONOMER"/>
<dbReference type="AlphaFoldDB" id="Q31P33"/>
<dbReference type="SUPFAM" id="SSF52540">
    <property type="entry name" value="P-loop containing nucleoside triphosphate hydrolases"/>
    <property type="match status" value="1"/>
</dbReference>
<dbReference type="OrthoDB" id="442932at2"/>
<dbReference type="Gene3D" id="3.40.50.300">
    <property type="entry name" value="P-loop containing nucleotide triphosphate hydrolases"/>
    <property type="match status" value="1"/>
</dbReference>
<dbReference type="HOGENOM" id="CLU_327256_0_0_3"/>
<proteinExistence type="predicted"/>
<keyword evidence="3" id="KW-0347">Helicase</keyword>
<evidence type="ECO:0000259" key="6">
    <source>
        <dbReference type="Pfam" id="PF12705"/>
    </source>
</evidence>
<feature type="domain" description="PD-(D/E)XK endonuclease-like" evidence="6">
    <location>
        <begin position="601"/>
        <end position="852"/>
    </location>
</feature>
<dbReference type="Proteomes" id="UP000889800">
    <property type="component" value="Chromosome"/>
</dbReference>
<dbReference type="eggNOG" id="COG3857">
    <property type="taxonomic scope" value="Bacteria"/>
</dbReference>
<reference evidence="8" key="1">
    <citation type="submission" date="2005-08" db="EMBL/GenBank/DDBJ databases">
        <title>Complete sequence of chromosome 1 of Synechococcus elongatus PCC 7942.</title>
        <authorList>
            <consortium name="US DOE Joint Genome Institute"/>
            <person name="Copeland A."/>
            <person name="Lucas S."/>
            <person name="Lapidus A."/>
            <person name="Barry K."/>
            <person name="Detter J.C."/>
            <person name="Glavina T."/>
            <person name="Hammon N."/>
            <person name="Israni S."/>
            <person name="Pitluck S."/>
            <person name="Schmutz J."/>
            <person name="Larimer F."/>
            <person name="Land M."/>
            <person name="Kyrpides N."/>
            <person name="Lykidis A."/>
            <person name="Richardson P."/>
        </authorList>
    </citation>
    <scope>NUCLEOTIDE SEQUENCE [LARGE SCALE GENOMIC DNA]</scope>
    <source>
        <strain evidence="8">ATCC 33912 / PCC 7942 / FACHB-805</strain>
    </source>
</reference>
<keyword evidence="5" id="KW-0234">DNA repair</keyword>
<dbReference type="PaxDb" id="1140-Synpcc7942_1156"/>
<dbReference type="EMBL" id="CP000100">
    <property type="protein sequence ID" value="ABB57186.1"/>
    <property type="molecule type" value="Genomic_DNA"/>
</dbReference>
<gene>
    <name evidence="7" type="ordered locus">Synpcc7942_1156</name>
</gene>
<dbReference type="InterPro" id="IPR011335">
    <property type="entry name" value="Restrct_endonuc-II-like"/>
</dbReference>
<keyword evidence="4" id="KW-0378">Hydrolase</keyword>
<dbReference type="STRING" id="1140.Synpcc7942_1156"/>
<keyword evidence="4" id="KW-0269">Exonuclease</keyword>
<keyword evidence="3" id="KW-0547">Nucleotide-binding</keyword>
<dbReference type="KEGG" id="syf:Synpcc7942_1156"/>
<keyword evidence="2" id="KW-0227">DNA damage</keyword>
<keyword evidence="8" id="KW-1185">Reference proteome</keyword>
<name>Q31P33_SYNE7</name>
<evidence type="ECO:0000256" key="1">
    <source>
        <dbReference type="ARBA" id="ARBA00022722"/>
    </source>
</evidence>
<accession>Q31P33</accession>
<dbReference type="GO" id="GO:0004386">
    <property type="term" value="F:helicase activity"/>
    <property type="evidence" value="ECO:0007669"/>
    <property type="project" value="UniProtKB-KW"/>
</dbReference>
<evidence type="ECO:0000256" key="4">
    <source>
        <dbReference type="ARBA" id="ARBA00022839"/>
    </source>
</evidence>
<evidence type="ECO:0000256" key="3">
    <source>
        <dbReference type="ARBA" id="ARBA00022806"/>
    </source>
</evidence>
<evidence type="ECO:0000256" key="2">
    <source>
        <dbReference type="ARBA" id="ARBA00022763"/>
    </source>
</evidence>
<evidence type="ECO:0000313" key="7">
    <source>
        <dbReference type="EMBL" id="ABB57186.1"/>
    </source>
</evidence>
<dbReference type="InterPro" id="IPR038726">
    <property type="entry name" value="PDDEXK_AddAB-type"/>
</dbReference>
<dbReference type="Gene3D" id="3.90.320.10">
    <property type="match status" value="1"/>
</dbReference>
<evidence type="ECO:0000256" key="5">
    <source>
        <dbReference type="ARBA" id="ARBA00023204"/>
    </source>
</evidence>
<keyword evidence="3" id="KW-0067">ATP-binding</keyword>
<dbReference type="InterPro" id="IPR011604">
    <property type="entry name" value="PDDEXK-like_dom_sf"/>
</dbReference>
<dbReference type="GO" id="GO:0006281">
    <property type="term" value="P:DNA repair"/>
    <property type="evidence" value="ECO:0007669"/>
    <property type="project" value="UniProtKB-KW"/>
</dbReference>
<dbReference type="InterPro" id="IPR027417">
    <property type="entry name" value="P-loop_NTPase"/>
</dbReference>
<protein>
    <recommendedName>
        <fullName evidence="6">PD-(D/E)XK endonuclease-like domain-containing protein</fullName>
    </recommendedName>
</protein>